<dbReference type="Proteomes" id="UP000444960">
    <property type="component" value="Unassembled WGS sequence"/>
</dbReference>
<keyword evidence="4" id="KW-1185">Reference proteome</keyword>
<reference evidence="4" key="1">
    <citation type="submission" date="2019-06" db="EMBL/GenBank/DDBJ databases">
        <title>Gordonia isolated from sludge of a wastewater treatment plant.</title>
        <authorList>
            <person name="Tamura T."/>
            <person name="Aoyama K."/>
            <person name="Kang Y."/>
            <person name="Saito S."/>
            <person name="Akiyama N."/>
            <person name="Yazawa K."/>
            <person name="Gonoi T."/>
            <person name="Mikami Y."/>
        </authorList>
    </citation>
    <scope>NUCLEOTIDE SEQUENCE [LARGE SCALE GENOMIC DNA]</scope>
    <source>
        <strain evidence="4">NBRC 107696</strain>
    </source>
</reference>
<accession>A0A7I9VFL4</accession>
<organism evidence="3 4">
    <name type="scientific">Gordonia spumicola</name>
    <dbReference type="NCBI Taxonomy" id="589161"/>
    <lineage>
        <taxon>Bacteria</taxon>
        <taxon>Bacillati</taxon>
        <taxon>Actinomycetota</taxon>
        <taxon>Actinomycetes</taxon>
        <taxon>Mycobacteriales</taxon>
        <taxon>Gordoniaceae</taxon>
        <taxon>Gordonia</taxon>
    </lineage>
</organism>
<gene>
    <name evidence="2" type="ORF">nbrc107696_06610</name>
    <name evidence="3" type="ORF">nbrc107696_45900</name>
</gene>
<dbReference type="EMBL" id="BJOV01000008">
    <property type="protein sequence ID" value="GEE04144.1"/>
    <property type="molecule type" value="Genomic_DNA"/>
</dbReference>
<dbReference type="EMBL" id="BJOV01000002">
    <property type="protein sequence ID" value="GEE00215.1"/>
    <property type="molecule type" value="Genomic_DNA"/>
</dbReference>
<evidence type="ECO:0000313" key="3">
    <source>
        <dbReference type="EMBL" id="GEE04144.1"/>
    </source>
</evidence>
<feature type="region of interest" description="Disordered" evidence="1">
    <location>
        <begin position="262"/>
        <end position="282"/>
    </location>
</feature>
<comment type="caution">
    <text evidence="3">The sequence shown here is derived from an EMBL/GenBank/DDBJ whole genome shotgun (WGS) entry which is preliminary data.</text>
</comment>
<dbReference type="OrthoDB" id="3693665at2"/>
<proteinExistence type="predicted"/>
<protein>
    <recommendedName>
        <fullName evidence="5">RecT-like ssDNA binding protein</fullName>
    </recommendedName>
</protein>
<name>A0A7I9VFL4_9ACTN</name>
<dbReference type="RefSeq" id="WP_161894141.1">
    <property type="nucleotide sequence ID" value="NZ_BJOV01000002.1"/>
</dbReference>
<evidence type="ECO:0000256" key="1">
    <source>
        <dbReference type="SAM" id="MobiDB-lite"/>
    </source>
</evidence>
<feature type="compositionally biased region" description="Acidic residues" evidence="1">
    <location>
        <begin position="265"/>
        <end position="282"/>
    </location>
</feature>
<sequence>MSTDLALIGTDSARELAVNAERARMMAGARDALPRQYRDNPAALLVAFEFADALGVPRISALTGVHIVDGKPTASADLIGALVRKAGHKLRVKGDETYAEAVIIRADDPDFVPDPIRWDLDRARKAGLLGKKGPWQSYPGAMMRARAVTEAARMWASEALFGVIYAPEELGVDVDVDGAPIADAPRRVESEQVQQQPAPIAEPAAPAAEPVPADMAARIAASEDAEGLRKLADFLPRKYGDTDEVADLLLAIAQRIDALTAPAEPEPELTPDADVVDVEVQS</sequence>
<dbReference type="AlphaFoldDB" id="A0A7I9VFL4"/>
<reference evidence="3" key="2">
    <citation type="journal article" date="2020" name="Int. J. Syst. Evol. Microbiol.">
        <title>Gordonia crocea sp. nov. and Gordonia spumicola sp. nov. isolated from sludge of a wastewater treatment plant.</title>
        <authorList>
            <person name="Tamura T."/>
            <person name="Saito S."/>
            <person name="Hamada M."/>
            <person name="Kang Y."/>
            <person name="Hoshino Y."/>
            <person name="Gonoi T."/>
            <person name="Mikami Y."/>
            <person name="Yaguchi T."/>
        </authorList>
    </citation>
    <scope>NUCLEOTIDE SEQUENCE</scope>
    <source>
        <strain evidence="3">NBRC 107696</strain>
    </source>
</reference>
<evidence type="ECO:0008006" key="5">
    <source>
        <dbReference type="Google" id="ProtNLM"/>
    </source>
</evidence>
<evidence type="ECO:0000313" key="2">
    <source>
        <dbReference type="EMBL" id="GEE00215.1"/>
    </source>
</evidence>
<evidence type="ECO:0000313" key="4">
    <source>
        <dbReference type="Proteomes" id="UP000444960"/>
    </source>
</evidence>